<comment type="similarity">
    <text evidence="2">Belongs to the GSP K family.</text>
</comment>
<evidence type="ECO:0000256" key="3">
    <source>
        <dbReference type="ARBA" id="ARBA00022448"/>
    </source>
</evidence>
<evidence type="ECO:0000313" key="11">
    <source>
        <dbReference type="EMBL" id="SUZ62617.1"/>
    </source>
</evidence>
<dbReference type="GO" id="GO:0009306">
    <property type="term" value="P:protein secretion"/>
    <property type="evidence" value="ECO:0007669"/>
    <property type="project" value="InterPro"/>
</dbReference>
<dbReference type="InterPro" id="IPR038072">
    <property type="entry name" value="GspK_central_sf"/>
</dbReference>
<comment type="subcellular location">
    <subcellularLocation>
        <location evidence="1">Cell inner membrane</location>
    </subcellularLocation>
</comment>
<keyword evidence="5" id="KW-0997">Cell inner membrane</keyword>
<dbReference type="EMBL" id="UINC01000882">
    <property type="protein sequence ID" value="SUZ62617.1"/>
    <property type="molecule type" value="Genomic_DNA"/>
</dbReference>
<organism evidence="11">
    <name type="scientific">marine metagenome</name>
    <dbReference type="NCBI Taxonomy" id="408172"/>
    <lineage>
        <taxon>unclassified sequences</taxon>
        <taxon>metagenomes</taxon>
        <taxon>ecological metagenomes</taxon>
    </lineage>
</organism>
<evidence type="ECO:0000259" key="10">
    <source>
        <dbReference type="Pfam" id="PF21687"/>
    </source>
</evidence>
<dbReference type="Gene3D" id="1.10.40.60">
    <property type="entry name" value="EpsJ-like"/>
    <property type="match status" value="2"/>
</dbReference>
<accession>A0A381P8C3</accession>
<keyword evidence="6" id="KW-0812">Transmembrane</keyword>
<evidence type="ECO:0000256" key="6">
    <source>
        <dbReference type="ARBA" id="ARBA00022692"/>
    </source>
</evidence>
<proteinExistence type="inferred from homology"/>
<evidence type="ECO:0000256" key="9">
    <source>
        <dbReference type="ARBA" id="ARBA00023136"/>
    </source>
</evidence>
<name>A0A381P8C3_9ZZZZ</name>
<dbReference type="Pfam" id="PF21687">
    <property type="entry name" value="T2SSK_1st"/>
    <property type="match status" value="1"/>
</dbReference>
<dbReference type="SUPFAM" id="SSF158544">
    <property type="entry name" value="GspK insert domain-like"/>
    <property type="match status" value="2"/>
</dbReference>
<evidence type="ECO:0000256" key="1">
    <source>
        <dbReference type="ARBA" id="ARBA00004533"/>
    </source>
</evidence>
<dbReference type="InterPro" id="IPR005628">
    <property type="entry name" value="GspK"/>
</dbReference>
<evidence type="ECO:0000256" key="2">
    <source>
        <dbReference type="ARBA" id="ARBA00007246"/>
    </source>
</evidence>
<dbReference type="PANTHER" id="PTHR38831:SF1">
    <property type="entry name" value="TYPE II SECRETION SYSTEM PROTEIN K-RELATED"/>
    <property type="match status" value="1"/>
</dbReference>
<dbReference type="GO" id="GO:0005886">
    <property type="term" value="C:plasma membrane"/>
    <property type="evidence" value="ECO:0007669"/>
    <property type="project" value="UniProtKB-SubCell"/>
</dbReference>
<dbReference type="PANTHER" id="PTHR38831">
    <property type="entry name" value="TYPE II SECRETION SYSTEM PROTEIN K"/>
    <property type="match status" value="1"/>
</dbReference>
<evidence type="ECO:0000256" key="8">
    <source>
        <dbReference type="ARBA" id="ARBA00022989"/>
    </source>
</evidence>
<keyword evidence="4" id="KW-1003">Cell membrane</keyword>
<dbReference type="InterPro" id="IPR049031">
    <property type="entry name" value="T2SSK_SAM-like_1st"/>
</dbReference>
<keyword evidence="3" id="KW-0813">Transport</keyword>
<keyword evidence="8" id="KW-1133">Transmembrane helix</keyword>
<evidence type="ECO:0000256" key="5">
    <source>
        <dbReference type="ARBA" id="ARBA00022519"/>
    </source>
</evidence>
<protein>
    <recommendedName>
        <fullName evidence="10">T2SS protein K first SAM-like domain-containing protein</fullName>
    </recommendedName>
</protein>
<sequence length="303" mass="35035">MLSAISVSLSQNYFLALKREGYVNFESNALQYIRTLEVLSAEEIKKQFTPQRSYTSLSMPFFSQPISVQSDYGLIVAEARDASNCFNLNSLFVYENKNFVPNDRAIKGLKKLLLILEYNENEIDVFIDQIIDWVDFDDEPRPYGLEDYFYIGPMSEIKQYTARRLFYHKSELMNLPSINYFKWGEISQYLCAHPLIEISGVNINHLEINNAPLLAAIIPEINVSEAESMILNIPEEGFKSESELYLSFPRIEFNQTYLPITLTTELVKLESKIIHENSAMSASTVFQIKNNEAIILNRFYNDF</sequence>
<dbReference type="AlphaFoldDB" id="A0A381P8C3"/>
<evidence type="ECO:0000256" key="7">
    <source>
        <dbReference type="ARBA" id="ARBA00022927"/>
    </source>
</evidence>
<keyword evidence="9" id="KW-0472">Membrane</keyword>
<keyword evidence="7" id="KW-0653">Protein transport</keyword>
<gene>
    <name evidence="11" type="ORF">METZ01_LOCUS15471</name>
</gene>
<reference evidence="11" key="1">
    <citation type="submission" date="2018-05" db="EMBL/GenBank/DDBJ databases">
        <authorList>
            <person name="Lanie J.A."/>
            <person name="Ng W.-L."/>
            <person name="Kazmierczak K.M."/>
            <person name="Andrzejewski T.M."/>
            <person name="Davidsen T.M."/>
            <person name="Wayne K.J."/>
            <person name="Tettelin H."/>
            <person name="Glass J.I."/>
            <person name="Rusch D."/>
            <person name="Podicherti R."/>
            <person name="Tsui H.-C.T."/>
            <person name="Winkler M.E."/>
        </authorList>
    </citation>
    <scope>NUCLEOTIDE SEQUENCE</scope>
</reference>
<evidence type="ECO:0000256" key="4">
    <source>
        <dbReference type="ARBA" id="ARBA00022475"/>
    </source>
</evidence>
<feature type="domain" description="T2SS protein K first SAM-like" evidence="10">
    <location>
        <begin position="84"/>
        <end position="194"/>
    </location>
</feature>